<dbReference type="GO" id="GO:0009294">
    <property type="term" value="P:DNA-mediated transformation"/>
    <property type="evidence" value="ECO:0007669"/>
    <property type="project" value="InterPro"/>
</dbReference>
<dbReference type="AlphaFoldDB" id="A0A7W5Z4P7"/>
<dbReference type="PANTHER" id="PTHR43022:SF1">
    <property type="entry name" value="PROTEIN SMF"/>
    <property type="match status" value="1"/>
</dbReference>
<comment type="caution">
    <text evidence="4">The sequence shown here is derived from an EMBL/GenBank/DDBJ whole genome shotgun (WGS) entry which is preliminary data.</text>
</comment>
<dbReference type="EMBL" id="JACICC010000004">
    <property type="protein sequence ID" value="MBB3809820.1"/>
    <property type="molecule type" value="Genomic_DNA"/>
</dbReference>
<dbReference type="InterPro" id="IPR041614">
    <property type="entry name" value="DprA_WH"/>
</dbReference>
<organism evidence="4 5">
    <name type="scientific">Pseudochelatococcus contaminans</name>
    <dbReference type="NCBI Taxonomy" id="1538103"/>
    <lineage>
        <taxon>Bacteria</taxon>
        <taxon>Pseudomonadati</taxon>
        <taxon>Pseudomonadota</taxon>
        <taxon>Alphaproteobacteria</taxon>
        <taxon>Hyphomicrobiales</taxon>
        <taxon>Chelatococcaceae</taxon>
        <taxon>Pseudochelatococcus</taxon>
    </lineage>
</organism>
<dbReference type="Pfam" id="PF17782">
    <property type="entry name" value="WHD_DprA"/>
    <property type="match status" value="1"/>
</dbReference>
<reference evidence="4 5" key="1">
    <citation type="submission" date="2020-08" db="EMBL/GenBank/DDBJ databases">
        <title>Genomic Encyclopedia of Type Strains, Phase IV (KMG-IV): sequencing the most valuable type-strain genomes for metagenomic binning, comparative biology and taxonomic classification.</title>
        <authorList>
            <person name="Goeker M."/>
        </authorList>
    </citation>
    <scope>NUCLEOTIDE SEQUENCE [LARGE SCALE GENOMIC DNA]</scope>
    <source>
        <strain evidence="4 5">DSM 28760</strain>
    </source>
</reference>
<protein>
    <submittedName>
        <fullName evidence="4">DNA processing protein</fullName>
    </submittedName>
</protein>
<dbReference type="InterPro" id="IPR057666">
    <property type="entry name" value="DrpA_SLOG"/>
</dbReference>
<dbReference type="SUPFAM" id="SSF102405">
    <property type="entry name" value="MCP/YpsA-like"/>
    <property type="match status" value="1"/>
</dbReference>
<gene>
    <name evidence="4" type="ORF">FHS81_001908</name>
</gene>
<evidence type="ECO:0000259" key="2">
    <source>
        <dbReference type="Pfam" id="PF02481"/>
    </source>
</evidence>
<evidence type="ECO:0000313" key="4">
    <source>
        <dbReference type="EMBL" id="MBB3809820.1"/>
    </source>
</evidence>
<dbReference type="Gene3D" id="3.40.50.450">
    <property type="match status" value="1"/>
</dbReference>
<name>A0A7W5Z4P7_9HYPH</name>
<keyword evidence="5" id="KW-1185">Reference proteome</keyword>
<dbReference type="Proteomes" id="UP000537592">
    <property type="component" value="Unassembled WGS sequence"/>
</dbReference>
<feature type="domain" description="DprA winged helix" evidence="3">
    <location>
        <begin position="352"/>
        <end position="403"/>
    </location>
</feature>
<feature type="domain" description="Smf/DprA SLOG" evidence="2">
    <location>
        <begin position="79"/>
        <end position="285"/>
    </location>
</feature>
<dbReference type="InterPro" id="IPR036388">
    <property type="entry name" value="WH-like_DNA-bd_sf"/>
</dbReference>
<comment type="similarity">
    <text evidence="1">Belongs to the DprA/Smf family.</text>
</comment>
<evidence type="ECO:0000256" key="1">
    <source>
        <dbReference type="ARBA" id="ARBA00006525"/>
    </source>
</evidence>
<proteinExistence type="inferred from homology"/>
<dbReference type="PANTHER" id="PTHR43022">
    <property type="entry name" value="PROTEIN SMF"/>
    <property type="match status" value="1"/>
</dbReference>
<evidence type="ECO:0000259" key="3">
    <source>
        <dbReference type="Pfam" id="PF17782"/>
    </source>
</evidence>
<evidence type="ECO:0000313" key="5">
    <source>
        <dbReference type="Proteomes" id="UP000537592"/>
    </source>
</evidence>
<sequence>MTQGVRLDDEQRLNWLRLIRSDNVGPRTFRTLIARFGSASAALAALPEMARKSGRTIRIASVDDAERELAAAKRLGVSFIALGEPDYPVALRAVDSAPPIIAVRGDVTALAQPMVAVVGSRNASANGLTFTERLARGLGEAGFVVVSGLARGIDTRAHAASLATGTIAVLAGGHDRIYPPENEPLLMQIVRQGAAVCEMPMGWTARGRDFPRRNRVVSGLALGTVVVEAALKSGSLITARFAMEQGREVFAVPGSPLDPRAQGPNDLIRQGATLCGTVDDVVSALAPLIDAGPAQKSLFDAGDADNVGEPLWDEFDWPEIEPPPVAHRLAYDSGFDDGGSVRDERGLFPAQMEDAATLVTGLLGASPVDIDELVRGSGLPVRFVQMALLDLELAGRIARHPGNRVSLLAQ</sequence>
<dbReference type="Gene3D" id="1.10.10.10">
    <property type="entry name" value="Winged helix-like DNA-binding domain superfamily/Winged helix DNA-binding domain"/>
    <property type="match status" value="1"/>
</dbReference>
<dbReference type="NCBIfam" id="TIGR00732">
    <property type="entry name" value="dprA"/>
    <property type="match status" value="1"/>
</dbReference>
<accession>A0A7W5Z4P7</accession>
<dbReference type="Pfam" id="PF02481">
    <property type="entry name" value="DNA_processg_A"/>
    <property type="match status" value="1"/>
</dbReference>
<dbReference type="InterPro" id="IPR003488">
    <property type="entry name" value="DprA"/>
</dbReference>
<dbReference type="Pfam" id="PF21102">
    <property type="entry name" value="DprA_N"/>
    <property type="match status" value="1"/>
</dbReference>